<evidence type="ECO:0000256" key="2">
    <source>
        <dbReference type="SAM" id="SignalP"/>
    </source>
</evidence>
<evidence type="ECO:0000313" key="3">
    <source>
        <dbReference type="EMBL" id="PIP17272.1"/>
    </source>
</evidence>
<keyword evidence="2" id="KW-0732">Signal</keyword>
<feature type="transmembrane region" description="Helical" evidence="1">
    <location>
        <begin position="119"/>
        <end position="143"/>
    </location>
</feature>
<name>A0A2G9YDL1_9BACT</name>
<keyword evidence="1" id="KW-1133">Transmembrane helix</keyword>
<comment type="caution">
    <text evidence="3">The sequence shown here is derived from an EMBL/GenBank/DDBJ whole genome shotgun (WGS) entry which is preliminary data.</text>
</comment>
<dbReference type="Pfam" id="PF18895">
    <property type="entry name" value="T4SS_pilin"/>
    <property type="match status" value="1"/>
</dbReference>
<evidence type="ECO:0000313" key="4">
    <source>
        <dbReference type="Proteomes" id="UP000231480"/>
    </source>
</evidence>
<keyword evidence="1" id="KW-0472">Membrane</keyword>
<reference evidence="3 4" key="1">
    <citation type="submission" date="2017-09" db="EMBL/GenBank/DDBJ databases">
        <title>Depth-based differentiation of microbial function through sediment-hosted aquifers and enrichment of novel symbionts in the deep terrestrial subsurface.</title>
        <authorList>
            <person name="Probst A.J."/>
            <person name="Ladd B."/>
            <person name="Jarett J.K."/>
            <person name="Geller-Mcgrath D.E."/>
            <person name="Sieber C.M."/>
            <person name="Emerson J.B."/>
            <person name="Anantharaman K."/>
            <person name="Thomas B.C."/>
            <person name="Malmstrom R."/>
            <person name="Stieglmeier M."/>
            <person name="Klingl A."/>
            <person name="Woyke T."/>
            <person name="Ryan C.M."/>
            <person name="Banfield J.F."/>
        </authorList>
    </citation>
    <scope>NUCLEOTIDE SEQUENCE [LARGE SCALE GENOMIC DNA]</scope>
    <source>
        <strain evidence="3">CG23_combo_of_CG06-09_8_20_14_all_37_13</strain>
    </source>
</reference>
<keyword evidence="1" id="KW-0812">Transmembrane</keyword>
<feature type="chain" id="PRO_5013856603" evidence="2">
    <location>
        <begin position="22"/>
        <end position="182"/>
    </location>
</feature>
<feature type="transmembrane region" description="Helical" evidence="1">
    <location>
        <begin position="155"/>
        <end position="180"/>
    </location>
</feature>
<dbReference type="AlphaFoldDB" id="A0A2G9YDL1"/>
<feature type="signal peptide" evidence="2">
    <location>
        <begin position="1"/>
        <end position="21"/>
    </location>
</feature>
<dbReference type="InterPro" id="IPR043993">
    <property type="entry name" value="T4SS_pilin"/>
</dbReference>
<gene>
    <name evidence="3" type="ORF">COX44_00790</name>
</gene>
<accession>A0A2G9YDL1</accession>
<proteinExistence type="predicted"/>
<protein>
    <submittedName>
        <fullName evidence="3">Uncharacterized protein</fullName>
    </submittedName>
</protein>
<dbReference type="Proteomes" id="UP000231480">
    <property type="component" value="Unassembled WGS sequence"/>
</dbReference>
<organism evidence="3 4">
    <name type="scientific">Candidatus Portnoybacteria bacterium CG23_combo_of_CG06-09_8_20_14_all_37_13</name>
    <dbReference type="NCBI Taxonomy" id="1974819"/>
    <lineage>
        <taxon>Bacteria</taxon>
        <taxon>Candidatus Portnoyibacteriota</taxon>
    </lineage>
</organism>
<evidence type="ECO:0000256" key="1">
    <source>
        <dbReference type="SAM" id="Phobius"/>
    </source>
</evidence>
<dbReference type="EMBL" id="PCRH01000018">
    <property type="protein sequence ID" value="PIP17272.1"/>
    <property type="molecule type" value="Genomic_DNA"/>
</dbReference>
<sequence length="182" mass="19619">MKKIISILTLFLIITFVFAHSALAGSVENCQKCCGAITDATNQKTCIETACKKQGNTAIEDMQNCQTSCNNDIKNTTNTNIEADKSQCVSCCASLGYSYGSPITSYTQISTLISTATRWFQGIVMAIAIIMLIYGGVLYMTAAGSEEKAKTARKLLMYACIGIAVVLLAWGAEFMILSFLTP</sequence>